<dbReference type="InterPro" id="IPR036280">
    <property type="entry name" value="Multihaem_cyt_sf"/>
</dbReference>
<evidence type="ECO:0000256" key="1">
    <source>
        <dbReference type="ARBA" id="ARBA00022729"/>
    </source>
</evidence>
<evidence type="ECO:0000256" key="2">
    <source>
        <dbReference type="SAM" id="SignalP"/>
    </source>
</evidence>
<dbReference type="SUPFAM" id="SSF48695">
    <property type="entry name" value="Multiheme cytochromes"/>
    <property type="match status" value="1"/>
</dbReference>
<evidence type="ECO:0000313" key="4">
    <source>
        <dbReference type="Proteomes" id="UP001317705"/>
    </source>
</evidence>
<proteinExistence type="predicted"/>
<protein>
    <submittedName>
        <fullName evidence="3">Cytochrome c</fullName>
    </submittedName>
</protein>
<keyword evidence="1 2" id="KW-0732">Signal</keyword>
<dbReference type="EMBL" id="AP027151">
    <property type="protein sequence ID" value="BDV41797.1"/>
    <property type="molecule type" value="Genomic_DNA"/>
</dbReference>
<dbReference type="PANTHER" id="PTHR35038">
    <property type="entry name" value="DISSIMILATORY SULFITE REDUCTASE SIRA"/>
    <property type="match status" value="1"/>
</dbReference>
<feature type="chain" id="PRO_5045667885" evidence="2">
    <location>
        <begin position="32"/>
        <end position="289"/>
    </location>
</feature>
<dbReference type="Proteomes" id="UP001317705">
    <property type="component" value="Chromosome"/>
</dbReference>
<keyword evidence="4" id="KW-1185">Reference proteome</keyword>
<organism evidence="3 4">
    <name type="scientific">Geotalea uraniireducens</name>
    <dbReference type="NCBI Taxonomy" id="351604"/>
    <lineage>
        <taxon>Bacteria</taxon>
        <taxon>Pseudomonadati</taxon>
        <taxon>Thermodesulfobacteriota</taxon>
        <taxon>Desulfuromonadia</taxon>
        <taxon>Geobacterales</taxon>
        <taxon>Geobacteraceae</taxon>
        <taxon>Geotalea</taxon>
    </lineage>
</organism>
<dbReference type="RefSeq" id="WP_282001847.1">
    <property type="nucleotide sequence ID" value="NZ_AP027151.1"/>
</dbReference>
<sequence>MNAVRQIRLFVVAGLALAASLCLGLGSQVQAAQATPQLTTDDCVKCHAQAPADIAANGAGHKKITCFDCHDGHPPKVPAKDIIPKCSQCHSGKKHYELTGCLGCHKNPHTPLNIVLSGNITDACLSCHTQQMAQLKEFPSKHSKLYCSTCHNVHGKIPACTQCHKPHFAEQTKDDCKKCHKAHQPKNVTYGKDIPNKDCGACHKKAMELLSASQTKHKSLACVYCHQDKHKMVPACQTCHGTPHPAAMMSRFPKCGECHNIAHDLNRWNSPAKESVKQEIKKDLKKKKK</sequence>
<gene>
    <name evidence="3" type="primary">omcX</name>
    <name evidence="3" type="ORF">GURASL_07200</name>
</gene>
<dbReference type="InterPro" id="IPR051829">
    <property type="entry name" value="Multiheme_Cytochr_ET"/>
</dbReference>
<reference evidence="3 4" key="1">
    <citation type="submission" date="2022-12" db="EMBL/GenBank/DDBJ databases">
        <title>Polyphasic characterization of Geotalea uranireducens NIT-SL11 newly isolated from a complex of sewage sludge and microbially reduced graphene oxide.</title>
        <authorList>
            <person name="Xie L."/>
            <person name="Yoshida N."/>
            <person name="Meng L."/>
        </authorList>
    </citation>
    <scope>NUCLEOTIDE SEQUENCE [LARGE SCALE GENOMIC DNA]</scope>
    <source>
        <strain evidence="3 4">NIT-SL11</strain>
    </source>
</reference>
<feature type="signal peptide" evidence="2">
    <location>
        <begin position="1"/>
        <end position="31"/>
    </location>
</feature>
<name>A0ABM8EHC3_9BACT</name>
<accession>A0ABM8EHC3</accession>
<dbReference type="Gene3D" id="1.10.1130.10">
    <property type="entry name" value="Flavocytochrome C3, Chain A"/>
    <property type="match status" value="3"/>
</dbReference>
<dbReference type="PANTHER" id="PTHR35038:SF6">
    <property type="entry name" value="SURFACE LOCALIZED DECAHEME CYTOCHROME C LIPOPROTEIN"/>
    <property type="match status" value="1"/>
</dbReference>
<evidence type="ECO:0000313" key="3">
    <source>
        <dbReference type="EMBL" id="BDV41797.1"/>
    </source>
</evidence>